<dbReference type="KEGG" id="bsto:C0V70_18420"/>
<reference evidence="1 2" key="1">
    <citation type="submission" date="2018-01" db="EMBL/GenBank/DDBJ databases">
        <title>Complete genome sequence of Bacteriovorax stolpii DSM12778.</title>
        <authorList>
            <person name="Tang B."/>
            <person name="Chang J."/>
        </authorList>
    </citation>
    <scope>NUCLEOTIDE SEQUENCE [LARGE SCALE GENOMIC DNA]</scope>
    <source>
        <strain evidence="1 2">DSM 12778</strain>
    </source>
</reference>
<dbReference type="Pfam" id="PF10009">
    <property type="entry name" value="DUF2252"/>
    <property type="match status" value="2"/>
</dbReference>
<name>A0A2K9NWZ5_BACTC</name>
<dbReference type="RefSeq" id="WP_102245331.1">
    <property type="nucleotide sequence ID" value="NZ_CP025704.1"/>
</dbReference>
<organism evidence="1 2">
    <name type="scientific">Bacteriovorax stolpii</name>
    <name type="common">Bdellovibrio stolpii</name>
    <dbReference type="NCBI Taxonomy" id="960"/>
    <lineage>
        <taxon>Bacteria</taxon>
        <taxon>Pseudomonadati</taxon>
        <taxon>Bdellovibrionota</taxon>
        <taxon>Bacteriovoracia</taxon>
        <taxon>Bacteriovoracales</taxon>
        <taxon>Bacteriovoracaceae</taxon>
        <taxon>Bacteriovorax</taxon>
    </lineage>
</organism>
<dbReference type="InterPro" id="IPR018721">
    <property type="entry name" value="DUF2252"/>
</dbReference>
<keyword evidence="2" id="KW-1185">Reference proteome</keyword>
<dbReference type="PANTHER" id="PTHR39441:SF1">
    <property type="entry name" value="DUF2252 DOMAIN-CONTAINING PROTEIN"/>
    <property type="match status" value="1"/>
</dbReference>
<proteinExistence type="predicted"/>
<dbReference type="AlphaFoldDB" id="A0A2K9NWZ5"/>
<accession>A0A2K9NWZ5</accession>
<gene>
    <name evidence="1" type="ORF">C0V70_18420</name>
</gene>
<dbReference type="Proteomes" id="UP000235584">
    <property type="component" value="Chromosome"/>
</dbReference>
<sequence>MRWMYVPFMFALAFIYTKLAFNDYMPKNVISRAPAAAPALTCKEMLEDFYPNQKGSFIEKRIEANKDFHSFYRAFSPVFYKYVADPDFAALYKPLEKFQGTIAGDLHIENFGFVIDDKGKVIFTLNDFDDSTEGLLYHDVLRHFVSGKIVDKDLAWKTYFEAYAKGLKGEAHMSSFYIEKGIEDVSTVTEKTLKKFISEDAPFKFIKHKTPDRPTTEEELKSLTSALKEKFPKIEIFDHYVRIKEDGGSAGLKRFQVLARVRPQDKVQWLDIKESAQSGYDKVFVKAEVNFEGRIAAFKERIYDGRLNKSIDSVSIEGHAYSLRFVDQFASGLKLEDIPADDYADIIADEAYVVGRMHRLSLQDHTEEYIKSWESINGGLIEESLINLKFKLKDLYKN</sequence>
<dbReference type="PANTHER" id="PTHR39441">
    <property type="entry name" value="DUF2252 DOMAIN-CONTAINING PROTEIN"/>
    <property type="match status" value="1"/>
</dbReference>
<evidence type="ECO:0000313" key="1">
    <source>
        <dbReference type="EMBL" id="AUO00044.1"/>
    </source>
</evidence>
<evidence type="ECO:0000313" key="2">
    <source>
        <dbReference type="Proteomes" id="UP000235584"/>
    </source>
</evidence>
<protein>
    <submittedName>
        <fullName evidence="1">Uncharacterized protein</fullName>
    </submittedName>
</protein>
<dbReference type="EMBL" id="CP025704">
    <property type="protein sequence ID" value="AUO00044.1"/>
    <property type="molecule type" value="Genomic_DNA"/>
</dbReference>